<dbReference type="EMBL" id="JACMSC010000019">
    <property type="protein sequence ID" value="KAG6474402.1"/>
    <property type="molecule type" value="Genomic_DNA"/>
</dbReference>
<comment type="caution">
    <text evidence="2">The sequence shown here is derived from an EMBL/GenBank/DDBJ whole genome shotgun (WGS) entry which is preliminary data.</text>
</comment>
<dbReference type="AlphaFoldDB" id="A0A8J5C7V0"/>
<reference evidence="2 3" key="1">
    <citation type="submission" date="2020-08" db="EMBL/GenBank/DDBJ databases">
        <title>Plant Genome Project.</title>
        <authorList>
            <person name="Zhang R.-G."/>
        </authorList>
    </citation>
    <scope>NUCLEOTIDE SEQUENCE [LARGE SCALE GENOMIC DNA]</scope>
    <source>
        <tissue evidence="2">Rhizome</tissue>
    </source>
</reference>
<organism evidence="2 3">
    <name type="scientific">Zingiber officinale</name>
    <name type="common">Ginger</name>
    <name type="synonym">Amomum zingiber</name>
    <dbReference type="NCBI Taxonomy" id="94328"/>
    <lineage>
        <taxon>Eukaryota</taxon>
        <taxon>Viridiplantae</taxon>
        <taxon>Streptophyta</taxon>
        <taxon>Embryophyta</taxon>
        <taxon>Tracheophyta</taxon>
        <taxon>Spermatophyta</taxon>
        <taxon>Magnoliopsida</taxon>
        <taxon>Liliopsida</taxon>
        <taxon>Zingiberales</taxon>
        <taxon>Zingiberaceae</taxon>
        <taxon>Zingiber</taxon>
    </lineage>
</organism>
<evidence type="ECO:0000256" key="1">
    <source>
        <dbReference type="SAM" id="Coils"/>
    </source>
</evidence>
<accession>A0A8J5C7V0</accession>
<evidence type="ECO:0000313" key="2">
    <source>
        <dbReference type="EMBL" id="KAG6474402.1"/>
    </source>
</evidence>
<gene>
    <name evidence="2" type="ORF">ZIOFF_068337</name>
</gene>
<dbReference type="Proteomes" id="UP000734854">
    <property type="component" value="Unassembled WGS sequence"/>
</dbReference>
<proteinExistence type="predicted"/>
<protein>
    <submittedName>
        <fullName evidence="2">Uncharacterized protein</fullName>
    </submittedName>
</protein>
<keyword evidence="1" id="KW-0175">Coiled coil</keyword>
<keyword evidence="3" id="KW-1185">Reference proteome</keyword>
<sequence>MWEEISLNSLSQDTYAPLISLMPNSLSLHNTLISHAVAAASTAVDVSAAGATPKAAPAMLSPVGGVIFWAWVDAEMCSRLTRVIPRLLRRINKLEVDARSAKNTMKELKIDICKLLLESNTTKRRIRQMLMG</sequence>
<name>A0A8J5C7V0_ZINOF</name>
<feature type="coiled-coil region" evidence="1">
    <location>
        <begin position="84"/>
        <end position="111"/>
    </location>
</feature>
<evidence type="ECO:0000313" key="3">
    <source>
        <dbReference type="Proteomes" id="UP000734854"/>
    </source>
</evidence>